<reference evidence="2" key="1">
    <citation type="journal article" date="2020" name="Nature">
        <title>Giant virus diversity and host interactions through global metagenomics.</title>
        <authorList>
            <person name="Schulz F."/>
            <person name="Roux S."/>
            <person name="Paez-Espino D."/>
            <person name="Jungbluth S."/>
            <person name="Walsh D.A."/>
            <person name="Denef V.J."/>
            <person name="McMahon K.D."/>
            <person name="Konstantinidis K.T."/>
            <person name="Eloe-Fadrosh E.A."/>
            <person name="Kyrpides N.C."/>
            <person name="Woyke T."/>
        </authorList>
    </citation>
    <scope>NUCLEOTIDE SEQUENCE</scope>
    <source>
        <strain evidence="2">GVMAG-M-3300023184-190</strain>
    </source>
</reference>
<feature type="transmembrane region" description="Helical" evidence="1">
    <location>
        <begin position="12"/>
        <end position="29"/>
    </location>
</feature>
<organism evidence="2">
    <name type="scientific">viral metagenome</name>
    <dbReference type="NCBI Taxonomy" id="1070528"/>
    <lineage>
        <taxon>unclassified sequences</taxon>
        <taxon>metagenomes</taxon>
        <taxon>organismal metagenomes</taxon>
    </lineage>
</organism>
<sequence length="209" mass="24821">MCWNEDVSLNTFLFGLFVLCFIAYNNEYTRYKTEEFSKCPTLYAFLFSVILMQLVEHYLWRSIHNRNERMNQLFSILGWFLLYVIQPGLAILLIPMAKIRYAALFIYFFALTASVFVYPITWKTTIDEKGHLLWIWADLREYSKIISLFYIIALSALGFHLPIFTVGGAFFLAISYFHFQNSWGSLWCWLSNSLFFYFLIDIILVKPVY</sequence>
<protein>
    <submittedName>
        <fullName evidence="2">Uncharacterized protein</fullName>
    </submittedName>
</protein>
<proteinExistence type="predicted"/>
<feature type="transmembrane region" description="Helical" evidence="1">
    <location>
        <begin position="186"/>
        <end position="205"/>
    </location>
</feature>
<keyword evidence="1" id="KW-0812">Transmembrane</keyword>
<keyword evidence="1" id="KW-0472">Membrane</keyword>
<dbReference type="EMBL" id="MN740088">
    <property type="protein sequence ID" value="QHT87390.1"/>
    <property type="molecule type" value="Genomic_DNA"/>
</dbReference>
<accession>A0A6C0I483</accession>
<feature type="transmembrane region" description="Helical" evidence="1">
    <location>
        <begin position="148"/>
        <end position="174"/>
    </location>
</feature>
<name>A0A6C0I483_9ZZZZ</name>
<dbReference type="AlphaFoldDB" id="A0A6C0I483"/>
<feature type="transmembrane region" description="Helical" evidence="1">
    <location>
        <begin position="41"/>
        <end position="60"/>
    </location>
</feature>
<feature type="transmembrane region" description="Helical" evidence="1">
    <location>
        <begin position="72"/>
        <end position="94"/>
    </location>
</feature>
<feature type="transmembrane region" description="Helical" evidence="1">
    <location>
        <begin position="101"/>
        <end position="120"/>
    </location>
</feature>
<evidence type="ECO:0000313" key="2">
    <source>
        <dbReference type="EMBL" id="QHT87390.1"/>
    </source>
</evidence>
<keyword evidence="1" id="KW-1133">Transmembrane helix</keyword>
<evidence type="ECO:0000256" key="1">
    <source>
        <dbReference type="SAM" id="Phobius"/>
    </source>
</evidence>